<evidence type="ECO:0000313" key="1">
    <source>
        <dbReference type="EMBL" id="RKF07847.1"/>
    </source>
</evidence>
<dbReference type="OrthoDB" id="9795163at2"/>
<protein>
    <submittedName>
        <fullName evidence="1">Uncharacterized protein</fullName>
    </submittedName>
</protein>
<dbReference type="AlphaFoldDB" id="A0A3A8AC17"/>
<accession>A0A3A8AC17</accession>
<dbReference type="Proteomes" id="UP000246132">
    <property type="component" value="Unassembled WGS sequence"/>
</dbReference>
<gene>
    <name evidence="1" type="ORF">DEM25_003865</name>
</gene>
<dbReference type="InterPro" id="IPR018679">
    <property type="entry name" value="DUF2161"/>
</dbReference>
<name>A0A3A8AC17_9HYPH</name>
<dbReference type="EMBL" id="QFWV02000004">
    <property type="protein sequence ID" value="RKF07847.1"/>
    <property type="molecule type" value="Genomic_DNA"/>
</dbReference>
<reference evidence="1 2" key="1">
    <citation type="journal article" date="2018" name="Int. J. Syst. Bacteriol.">
        <title>Oceaniradius stylonemae gen. nov., sp. nov., isolated from a red alga, Stylonema cornu-cervi.</title>
        <authorList>
            <person name="Jeong S."/>
        </authorList>
    </citation>
    <scope>NUCLEOTIDE SEQUENCE [LARGE SCALE GENOMIC DNA]</scope>
    <source>
        <strain evidence="1 2">StC1</strain>
    </source>
</reference>
<dbReference type="Pfam" id="PF09929">
    <property type="entry name" value="DUF2161"/>
    <property type="match status" value="1"/>
</dbReference>
<proteinExistence type="predicted"/>
<sequence>MRETELYAPIKRLLEGQGYEVKGEVGAADIVAVRGDEDPVIVELKTAFSLSLFHQAIERQAMTDHVYVAVPRGEGRPFLKALKQNRKLCRRLGLGLITVRLADGLAEIHEDPAPYRPRPSRPKKARLLKEFARRVGDPNEGGMTRRTLMTAYRQDALRCARCLGENGPTKAAEVARLTGVRRARPIMYDDHYGWFERAGTGVYTLSPKGRAALDAHAPDIAILIETVDAAASMPAAQ</sequence>
<comment type="caution">
    <text evidence="1">The sequence shown here is derived from an EMBL/GenBank/DDBJ whole genome shotgun (WGS) entry which is preliminary data.</text>
</comment>
<keyword evidence="2" id="KW-1185">Reference proteome</keyword>
<organism evidence="1 2">
    <name type="scientific">Oceaniradius stylonematis</name>
    <dbReference type="NCBI Taxonomy" id="2184161"/>
    <lineage>
        <taxon>Bacteria</taxon>
        <taxon>Pseudomonadati</taxon>
        <taxon>Pseudomonadota</taxon>
        <taxon>Alphaproteobacteria</taxon>
        <taxon>Hyphomicrobiales</taxon>
        <taxon>Ahrensiaceae</taxon>
        <taxon>Oceaniradius</taxon>
    </lineage>
</organism>
<evidence type="ECO:0000313" key="2">
    <source>
        <dbReference type="Proteomes" id="UP000246132"/>
    </source>
</evidence>